<keyword evidence="2" id="KW-1185">Reference proteome</keyword>
<dbReference type="InParanoid" id="A0A1D2VH07"/>
<gene>
    <name evidence="1" type="ORF">ASCRUDRAFT_144821</name>
</gene>
<sequence length="51" mass="5884">MNAILCCSKGKFSIGYCSRTQQVVVVVLTTFPNVYKEYDLDLKLKRIPDER</sequence>
<evidence type="ECO:0000313" key="1">
    <source>
        <dbReference type="EMBL" id="ODV60951.1"/>
    </source>
</evidence>
<protein>
    <submittedName>
        <fullName evidence="1">Uncharacterized protein</fullName>
    </submittedName>
</protein>
<evidence type="ECO:0000313" key="2">
    <source>
        <dbReference type="Proteomes" id="UP000095038"/>
    </source>
</evidence>
<dbReference type="Proteomes" id="UP000095038">
    <property type="component" value="Unassembled WGS sequence"/>
</dbReference>
<organism evidence="1 2">
    <name type="scientific">Ascoidea rubescens DSM 1968</name>
    <dbReference type="NCBI Taxonomy" id="1344418"/>
    <lineage>
        <taxon>Eukaryota</taxon>
        <taxon>Fungi</taxon>
        <taxon>Dikarya</taxon>
        <taxon>Ascomycota</taxon>
        <taxon>Saccharomycotina</taxon>
        <taxon>Saccharomycetes</taxon>
        <taxon>Ascoideaceae</taxon>
        <taxon>Ascoidea</taxon>
    </lineage>
</organism>
<proteinExistence type="predicted"/>
<dbReference type="GeneID" id="30962853"/>
<name>A0A1D2VH07_9ASCO</name>
<dbReference type="EMBL" id="KV454480">
    <property type="protein sequence ID" value="ODV60951.1"/>
    <property type="molecule type" value="Genomic_DNA"/>
</dbReference>
<dbReference type="RefSeq" id="XP_020047258.1">
    <property type="nucleotide sequence ID" value="XM_020189217.1"/>
</dbReference>
<dbReference type="AlphaFoldDB" id="A0A1D2VH07"/>
<accession>A0A1D2VH07</accession>
<reference evidence="2" key="1">
    <citation type="submission" date="2016-05" db="EMBL/GenBank/DDBJ databases">
        <title>Comparative genomics of biotechnologically important yeasts.</title>
        <authorList>
            <consortium name="DOE Joint Genome Institute"/>
            <person name="Riley R."/>
            <person name="Haridas S."/>
            <person name="Wolfe K.H."/>
            <person name="Lopes M.R."/>
            <person name="Hittinger C.T."/>
            <person name="Goker M."/>
            <person name="Salamov A."/>
            <person name="Wisecaver J."/>
            <person name="Long T.M."/>
            <person name="Aerts A.L."/>
            <person name="Barry K."/>
            <person name="Choi C."/>
            <person name="Clum A."/>
            <person name="Coughlan A.Y."/>
            <person name="Deshpande S."/>
            <person name="Douglass A.P."/>
            <person name="Hanson S.J."/>
            <person name="Klenk H.-P."/>
            <person name="Labutti K."/>
            <person name="Lapidus A."/>
            <person name="Lindquist E."/>
            <person name="Lipzen A."/>
            <person name="Meier-Kolthoff J.P."/>
            <person name="Ohm R.A."/>
            <person name="Otillar R.P."/>
            <person name="Pangilinan J."/>
            <person name="Peng Y."/>
            <person name="Rokas A."/>
            <person name="Rosa C.A."/>
            <person name="Scheuner C."/>
            <person name="Sibirny A.A."/>
            <person name="Slot J.C."/>
            <person name="Stielow J.B."/>
            <person name="Sun H."/>
            <person name="Kurtzman C.P."/>
            <person name="Blackwell M."/>
            <person name="Grigoriev I.V."/>
            <person name="Jeffries T.W."/>
        </authorList>
    </citation>
    <scope>NUCLEOTIDE SEQUENCE [LARGE SCALE GENOMIC DNA]</scope>
    <source>
        <strain evidence="2">DSM 1968</strain>
    </source>
</reference>